<accession>A0A1V3J419</accession>
<dbReference type="Gene3D" id="3.40.50.1240">
    <property type="entry name" value="Phosphoglycerate mutase-like"/>
    <property type="match status" value="1"/>
</dbReference>
<dbReference type="Proteomes" id="UP000189161">
    <property type="component" value="Unassembled WGS sequence"/>
</dbReference>
<reference evidence="3 4" key="1">
    <citation type="submission" date="2016-10" db="EMBL/GenBank/DDBJ databases">
        <title>Rodentibacter gen. nov. and new species.</title>
        <authorList>
            <person name="Christensen H."/>
        </authorList>
    </citation>
    <scope>NUCLEOTIDE SEQUENCE [LARGE SCALE GENOMIC DNA]</scope>
    <source>
        <strain evidence="1 3">H1983213011</strain>
        <strain evidence="2 4">H1987082031</strain>
    </source>
</reference>
<dbReference type="EMBL" id="MLHL01000010">
    <property type="protein sequence ID" value="OOF49889.1"/>
    <property type="molecule type" value="Genomic_DNA"/>
</dbReference>
<organism evidence="2 4">
    <name type="scientific">Rodentibacter trehalosifermentans</name>
    <dbReference type="NCBI Taxonomy" id="1908263"/>
    <lineage>
        <taxon>Bacteria</taxon>
        <taxon>Pseudomonadati</taxon>
        <taxon>Pseudomonadota</taxon>
        <taxon>Gammaproteobacteria</taxon>
        <taxon>Pasteurellales</taxon>
        <taxon>Pasteurellaceae</taxon>
        <taxon>Rodentibacter</taxon>
    </lineage>
</organism>
<dbReference type="InterPro" id="IPR013078">
    <property type="entry name" value="His_Pase_superF_clade-1"/>
</dbReference>
<proteinExistence type="predicted"/>
<evidence type="ECO:0008006" key="5">
    <source>
        <dbReference type="Google" id="ProtNLM"/>
    </source>
</evidence>
<sequence length="201" mass="23187">MKQLYLIRHAESLANAGGESLPDRNIPLSEKGKQQAQALIHRLPKPHQVFTSEFLRTQQTAAPYLQYHGLSAEPLACLNEFSYLPFETIQSLNAEQRRPFSQQFWQQAEPTLQLSPQVDSFVLFNRRIDAFLAFAKQAENRTVCFTHGIWLSLLIWRLLGFSSDSSQMMKQFYSWQKTLPMENTAIWVLNDACFITKKSNS</sequence>
<keyword evidence="4" id="KW-1185">Reference proteome</keyword>
<dbReference type="GO" id="GO:0016791">
    <property type="term" value="F:phosphatase activity"/>
    <property type="evidence" value="ECO:0007669"/>
    <property type="project" value="TreeGrafter"/>
</dbReference>
<dbReference type="SMART" id="SM00855">
    <property type="entry name" value="PGAM"/>
    <property type="match status" value="1"/>
</dbReference>
<dbReference type="EMBL" id="MLHK01000016">
    <property type="protein sequence ID" value="OOF46458.1"/>
    <property type="molecule type" value="Genomic_DNA"/>
</dbReference>
<dbReference type="Pfam" id="PF00300">
    <property type="entry name" value="His_Phos_1"/>
    <property type="match status" value="1"/>
</dbReference>
<dbReference type="InterPro" id="IPR029033">
    <property type="entry name" value="His_PPase_superfam"/>
</dbReference>
<protein>
    <recommendedName>
        <fullName evidence="5">Histidine phosphatase family protein</fullName>
    </recommendedName>
</protein>
<accession>A0A1V3IWF1</accession>
<evidence type="ECO:0000313" key="4">
    <source>
        <dbReference type="Proteomes" id="UP000189161"/>
    </source>
</evidence>
<evidence type="ECO:0000313" key="2">
    <source>
        <dbReference type="EMBL" id="OOF49889.1"/>
    </source>
</evidence>
<dbReference type="CDD" id="cd07067">
    <property type="entry name" value="HP_PGM_like"/>
    <property type="match status" value="1"/>
</dbReference>
<comment type="caution">
    <text evidence="2">The sequence shown here is derived from an EMBL/GenBank/DDBJ whole genome shotgun (WGS) entry which is preliminary data.</text>
</comment>
<name>A0A1V3J419_9PAST</name>
<dbReference type="AlphaFoldDB" id="A0A1V3J419"/>
<dbReference type="InterPro" id="IPR050275">
    <property type="entry name" value="PGM_Phosphatase"/>
</dbReference>
<dbReference type="Proteomes" id="UP000188728">
    <property type="component" value="Unassembled WGS sequence"/>
</dbReference>
<dbReference type="PANTHER" id="PTHR48100">
    <property type="entry name" value="BROAD-SPECIFICITY PHOSPHATASE YOR283W-RELATED"/>
    <property type="match status" value="1"/>
</dbReference>
<evidence type="ECO:0000313" key="1">
    <source>
        <dbReference type="EMBL" id="OOF46458.1"/>
    </source>
</evidence>
<dbReference type="SUPFAM" id="SSF53254">
    <property type="entry name" value="Phosphoglycerate mutase-like"/>
    <property type="match status" value="1"/>
</dbReference>
<evidence type="ECO:0000313" key="3">
    <source>
        <dbReference type="Proteomes" id="UP000188728"/>
    </source>
</evidence>
<gene>
    <name evidence="1" type="ORF">BKK51_02225</name>
    <name evidence="2" type="ORF">BKK52_02495</name>
</gene>